<proteinExistence type="predicted"/>
<evidence type="ECO:0000313" key="1">
    <source>
        <dbReference type="EMBL" id="HEN15863.1"/>
    </source>
</evidence>
<accession>A0A7C2K1D7</accession>
<dbReference type="EMBL" id="DSOK01000294">
    <property type="protein sequence ID" value="HEN15863.1"/>
    <property type="molecule type" value="Genomic_DNA"/>
</dbReference>
<name>A0A7C2K1D7_9PLAN</name>
<comment type="caution">
    <text evidence="1">The sequence shown here is derived from an EMBL/GenBank/DDBJ whole genome shotgun (WGS) entry which is preliminary data.</text>
</comment>
<dbReference type="AlphaFoldDB" id="A0A7C2K1D7"/>
<sequence length="164" mass="17764">MRWTVRLLALLAVLACGYALGRLDASFVSTLSAQEDVAGPSEETARKILAANDALKAAMEGLKNESRYNPATKGMNVYAVLAGGIDALDDLESGRGVDPETFAALYADQATDEVAQHLSKDADGRLTYKNKLVRIYPISRLKKLHTQRLILAGEIQQNRSGSNE</sequence>
<gene>
    <name evidence="1" type="ORF">ENQ76_10395</name>
</gene>
<organism evidence="1">
    <name type="scientific">Schlesneria paludicola</name>
    <dbReference type="NCBI Taxonomy" id="360056"/>
    <lineage>
        <taxon>Bacteria</taxon>
        <taxon>Pseudomonadati</taxon>
        <taxon>Planctomycetota</taxon>
        <taxon>Planctomycetia</taxon>
        <taxon>Planctomycetales</taxon>
        <taxon>Planctomycetaceae</taxon>
        <taxon>Schlesneria</taxon>
    </lineage>
</organism>
<reference evidence="1" key="1">
    <citation type="journal article" date="2020" name="mSystems">
        <title>Genome- and Community-Level Interaction Insights into Carbon Utilization and Element Cycling Functions of Hydrothermarchaeota in Hydrothermal Sediment.</title>
        <authorList>
            <person name="Zhou Z."/>
            <person name="Liu Y."/>
            <person name="Xu W."/>
            <person name="Pan J."/>
            <person name="Luo Z.H."/>
            <person name="Li M."/>
        </authorList>
    </citation>
    <scope>NUCLEOTIDE SEQUENCE [LARGE SCALE GENOMIC DNA]</scope>
    <source>
        <strain evidence="1">SpSt-339</strain>
    </source>
</reference>
<protein>
    <submittedName>
        <fullName evidence="1">Uncharacterized protein</fullName>
    </submittedName>
</protein>